<dbReference type="PANTHER" id="PTHR28634:SF1">
    <property type="entry name" value="ZINC FINGER B-BOX DOMAIN-CONTAINING PROTEIN 1"/>
    <property type="match status" value="1"/>
</dbReference>
<feature type="non-terminal residue" evidence="3">
    <location>
        <position position="169"/>
    </location>
</feature>
<keyword evidence="1" id="KW-0175">Coiled coil</keyword>
<keyword evidence="4" id="KW-1185">Reference proteome</keyword>
<proteinExistence type="predicted"/>
<dbReference type="EMBL" id="VWZV01009284">
    <property type="protein sequence ID" value="NXI13697.1"/>
    <property type="molecule type" value="Genomic_DNA"/>
</dbReference>
<dbReference type="AlphaFoldDB" id="A0A7K9QQ00"/>
<evidence type="ECO:0000313" key="4">
    <source>
        <dbReference type="Proteomes" id="UP000530962"/>
    </source>
</evidence>
<dbReference type="PANTHER" id="PTHR28634">
    <property type="entry name" value="ZINC FINGER B-BOX DOMAIN-CONTAINING PROTEIN 1"/>
    <property type="match status" value="1"/>
</dbReference>
<accession>A0A7K9QQ00</accession>
<evidence type="ECO:0000256" key="2">
    <source>
        <dbReference type="SAM" id="MobiDB-lite"/>
    </source>
</evidence>
<reference evidence="3 4" key="1">
    <citation type="submission" date="2019-09" db="EMBL/GenBank/DDBJ databases">
        <title>Bird 10,000 Genomes (B10K) Project - Family phase.</title>
        <authorList>
            <person name="Zhang G."/>
        </authorList>
    </citation>
    <scope>NUCLEOTIDE SEQUENCE [LARGE SCALE GENOMIC DNA]</scope>
    <source>
        <strain evidence="3">B10K-DU-001-26</strain>
        <tissue evidence="3">Muscle</tissue>
    </source>
</reference>
<evidence type="ECO:0000313" key="3">
    <source>
        <dbReference type="EMBL" id="NXI13697.1"/>
    </source>
</evidence>
<feature type="non-terminal residue" evidence="3">
    <location>
        <position position="1"/>
    </location>
</feature>
<sequence>MNVNDFVILPGSKAGTSVRLKTKTIKELQLEKAQLETENKEMEKRLLQLQSNMSREKEERRKLGAYHWKSGQAGPRTPQAQVVAQNKENRKKVSPEKVKLKVLKQIKGFFVVCFVLEPVKKPVKPERKNVAAHEKLGVKGMACGLPKIQGGLLVKSTCASPGKQDKGLL</sequence>
<dbReference type="Proteomes" id="UP000530962">
    <property type="component" value="Unassembled WGS sequence"/>
</dbReference>
<feature type="coiled-coil region" evidence="1">
    <location>
        <begin position="18"/>
        <end position="59"/>
    </location>
</feature>
<name>A0A7K9QQ00_IRECY</name>
<gene>
    <name evidence="3" type="primary">Zbbx</name>
    <name evidence="3" type="ORF">IRECYA_R13339</name>
</gene>
<feature type="region of interest" description="Disordered" evidence="2">
    <location>
        <begin position="66"/>
        <end position="90"/>
    </location>
</feature>
<protein>
    <submittedName>
        <fullName evidence="3">ZBBX protein</fullName>
    </submittedName>
</protein>
<comment type="caution">
    <text evidence="3">The sequence shown here is derived from an EMBL/GenBank/DDBJ whole genome shotgun (WGS) entry which is preliminary data.</text>
</comment>
<organism evidence="3 4">
    <name type="scientific">Irena cyanogastra</name>
    <name type="common">Philippine fairy-bluebird</name>
    <dbReference type="NCBI Taxonomy" id="175120"/>
    <lineage>
        <taxon>Eukaryota</taxon>
        <taxon>Metazoa</taxon>
        <taxon>Chordata</taxon>
        <taxon>Craniata</taxon>
        <taxon>Vertebrata</taxon>
        <taxon>Euteleostomi</taxon>
        <taxon>Archelosauria</taxon>
        <taxon>Archosauria</taxon>
        <taxon>Dinosauria</taxon>
        <taxon>Saurischia</taxon>
        <taxon>Theropoda</taxon>
        <taxon>Coelurosauria</taxon>
        <taxon>Aves</taxon>
        <taxon>Neognathae</taxon>
        <taxon>Neoaves</taxon>
        <taxon>Telluraves</taxon>
        <taxon>Australaves</taxon>
        <taxon>Passeriformes</taxon>
        <taxon>Corvoidea</taxon>
        <taxon>Irenidae</taxon>
        <taxon>Irena</taxon>
    </lineage>
</organism>
<dbReference type="InterPro" id="IPR037688">
    <property type="entry name" value="ZBBX"/>
</dbReference>
<evidence type="ECO:0000256" key="1">
    <source>
        <dbReference type="SAM" id="Coils"/>
    </source>
</evidence>